<feature type="domain" description="Caspase family p20" evidence="3">
    <location>
        <begin position="31"/>
        <end position="110"/>
    </location>
</feature>
<gene>
    <name evidence="4" type="ORF">LKMONMHP_4194</name>
</gene>
<dbReference type="InterPro" id="IPR011600">
    <property type="entry name" value="Pept_C14_caspase"/>
</dbReference>
<dbReference type="PANTHER" id="PTHR22576">
    <property type="entry name" value="MUCOSA ASSOCIATED LYMPHOID TISSUE LYMPHOMA TRANSLOCATION PROTEIN 1/PARACASPASE"/>
    <property type="match status" value="1"/>
</dbReference>
<reference evidence="4" key="1">
    <citation type="journal article" date="2021" name="Front. Microbiol.">
        <title>Comprehensive Comparative Genomics and Phenotyping of Methylobacterium Species.</title>
        <authorList>
            <person name="Alessa O."/>
            <person name="Ogura Y."/>
            <person name="Fujitani Y."/>
            <person name="Takami H."/>
            <person name="Hayashi T."/>
            <person name="Sahin N."/>
            <person name="Tani A."/>
        </authorList>
    </citation>
    <scope>NUCLEOTIDE SEQUENCE</scope>
    <source>
        <strain evidence="4">NBRC 15689</strain>
    </source>
</reference>
<dbReference type="Gene3D" id="3.40.50.1460">
    <property type="match status" value="1"/>
</dbReference>
<evidence type="ECO:0000256" key="1">
    <source>
        <dbReference type="SAM" id="MobiDB-lite"/>
    </source>
</evidence>
<proteinExistence type="predicted"/>
<comment type="caution">
    <text evidence="4">The sequence shown here is derived from an EMBL/GenBank/DDBJ whole genome shotgun (WGS) entry which is preliminary data.</text>
</comment>
<dbReference type="RefSeq" id="WP_238313686.1">
    <property type="nucleotide sequence ID" value="NZ_BPQV01000015.1"/>
</dbReference>
<dbReference type="SUPFAM" id="SSF52129">
    <property type="entry name" value="Caspase-like"/>
    <property type="match status" value="1"/>
</dbReference>
<feature type="compositionally biased region" description="Low complexity" evidence="1">
    <location>
        <begin position="534"/>
        <end position="547"/>
    </location>
</feature>
<dbReference type="InterPro" id="IPR001309">
    <property type="entry name" value="Pept_C14_p20"/>
</dbReference>
<feature type="signal peptide" evidence="2">
    <location>
        <begin position="1"/>
        <end position="25"/>
    </location>
</feature>
<protein>
    <recommendedName>
        <fullName evidence="3">Caspase family p20 domain-containing protein</fullName>
    </recommendedName>
</protein>
<evidence type="ECO:0000259" key="3">
    <source>
        <dbReference type="PROSITE" id="PS50208"/>
    </source>
</evidence>
<feature type="compositionally biased region" description="Low complexity" evidence="1">
    <location>
        <begin position="572"/>
        <end position="584"/>
    </location>
</feature>
<accession>A0ABQ4TF16</accession>
<dbReference type="EMBL" id="BPQV01000015">
    <property type="protein sequence ID" value="GJE29314.1"/>
    <property type="molecule type" value="Genomic_DNA"/>
</dbReference>
<feature type="compositionally biased region" description="Low complexity" evidence="1">
    <location>
        <begin position="723"/>
        <end position="896"/>
    </location>
</feature>
<reference evidence="4" key="2">
    <citation type="submission" date="2021-08" db="EMBL/GenBank/DDBJ databases">
        <authorList>
            <person name="Tani A."/>
            <person name="Ola A."/>
            <person name="Ogura Y."/>
            <person name="Katsura K."/>
            <person name="Hayashi T."/>
        </authorList>
    </citation>
    <scope>NUCLEOTIDE SEQUENCE</scope>
    <source>
        <strain evidence="4">NBRC 15689</strain>
    </source>
</reference>
<feature type="chain" id="PRO_5046931265" description="Caspase family p20 domain-containing protein" evidence="2">
    <location>
        <begin position="26"/>
        <end position="917"/>
    </location>
</feature>
<keyword evidence="2" id="KW-0732">Signal</keyword>
<feature type="compositionally biased region" description="Low complexity" evidence="1">
    <location>
        <begin position="904"/>
        <end position="917"/>
    </location>
</feature>
<dbReference type="Pfam" id="PF00656">
    <property type="entry name" value="Peptidase_C14"/>
    <property type="match status" value="1"/>
</dbReference>
<feature type="region of interest" description="Disordered" evidence="1">
    <location>
        <begin position="523"/>
        <end position="917"/>
    </location>
</feature>
<feature type="compositionally biased region" description="Low complexity" evidence="1">
    <location>
        <begin position="623"/>
        <end position="633"/>
    </location>
</feature>
<evidence type="ECO:0000256" key="2">
    <source>
        <dbReference type="SAM" id="SignalP"/>
    </source>
</evidence>
<feature type="compositionally biased region" description="Low complexity" evidence="1">
    <location>
        <begin position="659"/>
        <end position="694"/>
    </location>
</feature>
<dbReference type="Proteomes" id="UP001055156">
    <property type="component" value="Unassembled WGS sequence"/>
</dbReference>
<sequence>MRIILRPFLALLAALALVLPTLAGAAAAGSEKRIALVIGNAEYQAGALATPANDAGLIAQTLQAAGFDVVGARDLDEESLRRALRDFTDKAAASGPDTVAFLYLSGYGLQLSGENYFAPVDAQIPSAADVPSRALRLSDYTRRLAAIPLKARFVVLDAARTAPFAKTGDPLAGGLSLTEAEPGALIAFNAAPGTVGPPENGPYGAYAQALVEMIREGGLQPNALFERVRLRVSETTKGAEMPWHSARIDAPFVFLERAPDAPPVAEPQQVSALRSRPIREIGAKDAYAVCLERDTLEGYQDFIAAYPHDALAKRVRALVAARREAVTWRRTYVADTPDAYWSYLSRYPRGPHAWDARRRLRELAVALEPPPRFAMIAYDVPPPPPEEVVYVERPALYLDDPVYDFAPPPPPPAVFLPPPPAYIVDLAPPPPPVAYYALPVPAFTPVPDYVSAPAYVAAPPNNVIYENIHNTTVINTINERNAEIARNPGSAAAIGAGAVAGAALGAAAARVALPPAVAQKAALRGPMPAGPGQNPALAPNLAPNVAPGQPGQGLRGPALPNGQPIPAQAERPGAMPGAVPGQPGAVPPGQNPAAQNPGLRPAIGQPLPGTNGQPLPGQPNPADPRAANAPGRALPGMNGQPLPAQAGRPGVAPGPNPAGAPQQAGLPNAAERAAPAPGRPLPGANGQPLPAQAGPGRGPQPAERPSAPPAVAGRPALPPGPNPAAGREAPQQALQAQRAQQAEAAAQRAQAAQQQAAQRQQQMQAQRQAQQAQAAQRQQAQAAQRQQMQQQQAAQRAQQMQAQRQAQQAQAAAQRQQAQAAQRQQMQQQQAAQRAQQMQAQRQAQQAQAAAQRQQAQAAQRQQMMQAQAAQRAQQMQAQQAQAAAMRQQQMMQARQAPPPRAAPAPHGGCHPGQPCR</sequence>
<keyword evidence="5" id="KW-1185">Reference proteome</keyword>
<name>A0ABQ4TF16_METOR</name>
<dbReference type="InterPro" id="IPR029030">
    <property type="entry name" value="Caspase-like_dom_sf"/>
</dbReference>
<dbReference type="PROSITE" id="PS50208">
    <property type="entry name" value="CASPASE_P20"/>
    <property type="match status" value="1"/>
</dbReference>
<dbReference type="PANTHER" id="PTHR22576:SF37">
    <property type="entry name" value="MUCOSA-ASSOCIATED LYMPHOID TISSUE LYMPHOMA TRANSLOCATION PROTEIN 1"/>
    <property type="match status" value="1"/>
</dbReference>
<dbReference type="InterPro" id="IPR052039">
    <property type="entry name" value="Caspase-related_regulators"/>
</dbReference>
<evidence type="ECO:0000313" key="5">
    <source>
        <dbReference type="Proteomes" id="UP001055156"/>
    </source>
</evidence>
<organism evidence="4 5">
    <name type="scientific">Methylobacterium organophilum</name>
    <dbReference type="NCBI Taxonomy" id="410"/>
    <lineage>
        <taxon>Bacteria</taxon>
        <taxon>Pseudomonadati</taxon>
        <taxon>Pseudomonadota</taxon>
        <taxon>Alphaproteobacteria</taxon>
        <taxon>Hyphomicrobiales</taxon>
        <taxon>Methylobacteriaceae</taxon>
        <taxon>Methylobacterium</taxon>
    </lineage>
</organism>
<evidence type="ECO:0000313" key="4">
    <source>
        <dbReference type="EMBL" id="GJE29314.1"/>
    </source>
</evidence>